<proteinExistence type="predicted"/>
<evidence type="ECO:0000313" key="5">
    <source>
        <dbReference type="EMBL" id="KYF88554.1"/>
    </source>
</evidence>
<dbReference type="InterPro" id="IPR058031">
    <property type="entry name" value="AAA_lid_NorR"/>
</dbReference>
<dbReference type="Gene3D" id="3.40.50.300">
    <property type="entry name" value="P-loop containing nucleotide triphosphate hydrolases"/>
    <property type="match status" value="1"/>
</dbReference>
<evidence type="ECO:0000256" key="2">
    <source>
        <dbReference type="ARBA" id="ARBA00022840"/>
    </source>
</evidence>
<dbReference type="GO" id="GO:0006355">
    <property type="term" value="P:regulation of DNA-templated transcription"/>
    <property type="evidence" value="ECO:0007669"/>
    <property type="project" value="InterPro"/>
</dbReference>
<dbReference type="Pfam" id="PF00158">
    <property type="entry name" value="Sigma54_activat"/>
    <property type="match status" value="1"/>
</dbReference>
<dbReference type="InterPro" id="IPR027417">
    <property type="entry name" value="P-loop_NTPase"/>
</dbReference>
<accession>A0A150S7U1</accession>
<dbReference type="Gene3D" id="1.10.10.60">
    <property type="entry name" value="Homeodomain-like"/>
    <property type="match status" value="1"/>
</dbReference>
<dbReference type="SUPFAM" id="SSF52540">
    <property type="entry name" value="P-loop containing nucleoside triphosphate hydrolases"/>
    <property type="match status" value="1"/>
</dbReference>
<evidence type="ECO:0000256" key="1">
    <source>
        <dbReference type="ARBA" id="ARBA00022741"/>
    </source>
</evidence>
<dbReference type="Gene3D" id="2.60.200.20">
    <property type="match status" value="1"/>
</dbReference>
<evidence type="ECO:0000313" key="6">
    <source>
        <dbReference type="Proteomes" id="UP000075515"/>
    </source>
</evidence>
<dbReference type="GO" id="GO:0005524">
    <property type="term" value="F:ATP binding"/>
    <property type="evidence" value="ECO:0007669"/>
    <property type="project" value="UniProtKB-KW"/>
</dbReference>
<gene>
    <name evidence="5" type="ORF">BE18_23400</name>
</gene>
<feature type="region of interest" description="Disordered" evidence="3">
    <location>
        <begin position="411"/>
        <end position="444"/>
    </location>
</feature>
<dbReference type="PANTHER" id="PTHR32071">
    <property type="entry name" value="TRANSCRIPTIONAL REGULATORY PROTEIN"/>
    <property type="match status" value="1"/>
</dbReference>
<dbReference type="PROSITE" id="PS00676">
    <property type="entry name" value="SIGMA54_INTERACT_2"/>
    <property type="match status" value="1"/>
</dbReference>
<feature type="domain" description="Sigma-54 factor interaction" evidence="4">
    <location>
        <begin position="168"/>
        <end position="402"/>
    </location>
</feature>
<dbReference type="InterPro" id="IPR003593">
    <property type="entry name" value="AAA+_ATPase"/>
</dbReference>
<evidence type="ECO:0000259" key="4">
    <source>
        <dbReference type="PROSITE" id="PS50045"/>
    </source>
</evidence>
<dbReference type="InterPro" id="IPR002078">
    <property type="entry name" value="Sigma_54_int"/>
</dbReference>
<dbReference type="CDD" id="cd00009">
    <property type="entry name" value="AAA"/>
    <property type="match status" value="1"/>
</dbReference>
<dbReference type="Pfam" id="PF25601">
    <property type="entry name" value="AAA_lid_14"/>
    <property type="match status" value="1"/>
</dbReference>
<dbReference type="EMBL" id="JEMC01002348">
    <property type="protein sequence ID" value="KYF88554.1"/>
    <property type="molecule type" value="Genomic_DNA"/>
</dbReference>
<dbReference type="SMART" id="SM00382">
    <property type="entry name" value="AAA"/>
    <property type="match status" value="1"/>
</dbReference>
<sequence length="484" mass="51913">MADAPSTLDVGTTGEFVSGQRDEETPALLIAWAPAEPERVGEVALFEPGAGALILGRGEAAGSGRVIFYRQRPGVLERTAPLASPGLSREQLRVRLDGGRLRVERLGKCAMEVRRERVERAALEPGDTLRLVGQLLLYCTLRPRHLAPLLSASLAGAPAFGAPDAHGIVGESPAVWRLRDRLAWIAKADEHTLVLGGSGSGKELCARAVHALSARARGPFVARNAATIPQGLIDAELFGNVKGYPNPGMPERPGLIGAADGGTLFLDEIGELPEGLQANLLRVLDEGGEYHALGASAAKRSRFRLLGATNRDPAALKHDLAARLVLRLSVPDLEERRDDIPLLTRHLLRRAAAKSPEAVRRFETSPHAGEPRIKASLVEHLLRVRYTTNIRELAALLWRAMSESAGDAIEWRGGPAATGSVPASSEPLASADAAKADEAPEPSEAEIRASLERHQGNIVRTAQALGLSSRYVLYRLMRRYGIEG</sequence>
<keyword evidence="1" id="KW-0547">Nucleotide-binding</keyword>
<dbReference type="Gene3D" id="1.10.8.60">
    <property type="match status" value="1"/>
</dbReference>
<evidence type="ECO:0000256" key="3">
    <source>
        <dbReference type="SAM" id="MobiDB-lite"/>
    </source>
</evidence>
<organism evidence="5 6">
    <name type="scientific">Sorangium cellulosum</name>
    <name type="common">Polyangium cellulosum</name>
    <dbReference type="NCBI Taxonomy" id="56"/>
    <lineage>
        <taxon>Bacteria</taxon>
        <taxon>Pseudomonadati</taxon>
        <taxon>Myxococcota</taxon>
        <taxon>Polyangia</taxon>
        <taxon>Polyangiales</taxon>
        <taxon>Polyangiaceae</taxon>
        <taxon>Sorangium</taxon>
    </lineage>
</organism>
<comment type="caution">
    <text evidence="5">The sequence shown here is derived from an EMBL/GenBank/DDBJ whole genome shotgun (WGS) entry which is preliminary data.</text>
</comment>
<dbReference type="AlphaFoldDB" id="A0A150S7U1"/>
<reference evidence="5 6" key="1">
    <citation type="submission" date="2014-02" db="EMBL/GenBank/DDBJ databases">
        <title>The small core and large imbalanced accessory genome model reveals a collaborative survival strategy of Sorangium cellulosum strains in nature.</title>
        <authorList>
            <person name="Han K."/>
            <person name="Peng R."/>
            <person name="Blom J."/>
            <person name="Li Y.-Z."/>
        </authorList>
    </citation>
    <scope>NUCLEOTIDE SEQUENCE [LARGE SCALE GENOMIC DNA]</scope>
    <source>
        <strain evidence="5 6">So0149</strain>
    </source>
</reference>
<name>A0A150S7U1_SORCE</name>
<dbReference type="Proteomes" id="UP000075515">
    <property type="component" value="Unassembled WGS sequence"/>
</dbReference>
<keyword evidence="2" id="KW-0067">ATP-binding</keyword>
<dbReference type="InterPro" id="IPR025943">
    <property type="entry name" value="Sigma_54_int_dom_ATP-bd_2"/>
</dbReference>
<dbReference type="PROSITE" id="PS50045">
    <property type="entry name" value="SIGMA54_INTERACT_4"/>
    <property type="match status" value="1"/>
</dbReference>
<protein>
    <recommendedName>
        <fullName evidence="4">Sigma-54 factor interaction domain-containing protein</fullName>
    </recommendedName>
</protein>